<feature type="domain" description="C2H2-type" evidence="13">
    <location>
        <begin position="318"/>
        <end position="345"/>
    </location>
</feature>
<dbReference type="FunFam" id="3.30.160.60:FF:001596">
    <property type="entry name" value="Zinc finger protein 1048"/>
    <property type="match status" value="1"/>
</dbReference>
<evidence type="ECO:0000256" key="7">
    <source>
        <dbReference type="ARBA" id="ARBA00022833"/>
    </source>
</evidence>
<evidence type="ECO:0000256" key="1">
    <source>
        <dbReference type="ARBA" id="ARBA00003767"/>
    </source>
</evidence>
<dbReference type="FunFam" id="3.30.160.60:FF:000100">
    <property type="entry name" value="Zinc finger 45-like"/>
    <property type="match status" value="1"/>
</dbReference>
<evidence type="ECO:0000256" key="12">
    <source>
        <dbReference type="SAM" id="MobiDB-lite"/>
    </source>
</evidence>
<evidence type="ECO:0000256" key="6">
    <source>
        <dbReference type="ARBA" id="ARBA00022771"/>
    </source>
</evidence>
<dbReference type="GO" id="GO:0005654">
    <property type="term" value="C:nucleoplasm"/>
    <property type="evidence" value="ECO:0007669"/>
    <property type="project" value="TreeGrafter"/>
</dbReference>
<dbReference type="GO" id="GO:0001227">
    <property type="term" value="F:DNA-binding transcription repressor activity, RNA polymerase II-specific"/>
    <property type="evidence" value="ECO:0007669"/>
    <property type="project" value="TreeGrafter"/>
</dbReference>
<keyword evidence="9" id="KW-0238">DNA-binding</keyword>
<dbReference type="GO" id="GO:0008270">
    <property type="term" value="F:zinc ion binding"/>
    <property type="evidence" value="ECO:0007669"/>
    <property type="project" value="UniProtKB-KW"/>
</dbReference>
<feature type="domain" description="C2H2-type" evidence="13">
    <location>
        <begin position="262"/>
        <end position="289"/>
    </location>
</feature>
<feature type="domain" description="C2H2-type" evidence="13">
    <location>
        <begin position="346"/>
        <end position="373"/>
    </location>
</feature>
<evidence type="ECO:0000256" key="9">
    <source>
        <dbReference type="ARBA" id="ARBA00023125"/>
    </source>
</evidence>
<dbReference type="PANTHER" id="PTHR24399:SF70">
    <property type="entry name" value="C2H2-TYPE DOMAIN-CONTAINING PROTEIN"/>
    <property type="match status" value="1"/>
</dbReference>
<sequence>MEAGHEIVKVKPKNNDNDAAAGRRCDAPASSSKQQKNKKAAASSALILVMEPQNPSPTKYFDASGAALRQSVGERELMPEEAPKRKSTGKEQKKEKKKKSHTITINCCNCEKIFISRSAYEAHCRENYQQEPVYRCTVCGKCMEHYRAYQLHSYRHINSANQRYTCQECFKTFHQKSDLVRHQNRHITTGLMAGERDSEQKLPQTSCSKCEASFQTQIELKEHTRKTHPVPKQLVECPDCGKYLSAGSIYSHRKIHSDTPAFACGECGRTFVQKINLVQHHKTHIGLRPYQCEQCKKSFCEKAHLQRHLNHHSEERPFRCELCGKCYKTERCLKVHSAVHTTERPFVCGECNKGFLSSSKLRQHSNIHSGLRPYKCNYCTRDFTNFPNWLKHIRRRHKVDHRTGEKLDSVPKFMTKKKNPETETEQPAEVTKPTTPQKTRKQCTAKTATPLPLADVLKEESLPYVSESSNIDLNLVCKDDLIQPLTGEFEDIFKCLPSDETKLSIIDPNGWQLLSDSDADVFQCDLQQPHVLDCVFDAQKSPNTTHLPSNDSIDSDISGNATLSTTMVSETISTGPLLYDAQSPMFPTLISICGDEPQFRLINPRSIHSKGVADGSMMANDDYATVSLSINDCIELMK</sequence>
<evidence type="ECO:0000256" key="8">
    <source>
        <dbReference type="ARBA" id="ARBA00023015"/>
    </source>
</evidence>
<dbReference type="VEuPathDB" id="VectorBase:AALB20_034665"/>
<dbReference type="GeneID" id="118461339"/>
<dbReference type="FunFam" id="3.30.160.60:FF:004084">
    <property type="match status" value="1"/>
</dbReference>
<evidence type="ECO:0000256" key="11">
    <source>
        <dbReference type="ARBA" id="ARBA00023242"/>
    </source>
</evidence>
<dbReference type="AlphaFoldDB" id="A0A182FPY0"/>
<dbReference type="InterPro" id="IPR036236">
    <property type="entry name" value="Znf_C2H2_sf"/>
</dbReference>
<feature type="domain" description="C2H2-type" evidence="13">
    <location>
        <begin position="290"/>
        <end position="317"/>
    </location>
</feature>
<dbReference type="Pfam" id="PF00096">
    <property type="entry name" value="zf-C2H2"/>
    <property type="match status" value="4"/>
</dbReference>
<feature type="domain" description="C2H2-type" evidence="13">
    <location>
        <begin position="164"/>
        <end position="186"/>
    </location>
</feature>
<keyword evidence="11" id="KW-0539">Nucleus</keyword>
<keyword evidence="6" id="KW-0863">Zinc-finger</keyword>
<comment type="function">
    <text evidence="1">May be involved in transcriptional regulation.</text>
</comment>
<dbReference type="InterPro" id="IPR013087">
    <property type="entry name" value="Znf_C2H2_type"/>
</dbReference>
<dbReference type="RefSeq" id="XP_035782442.1">
    <property type="nucleotide sequence ID" value="XM_035926549.1"/>
</dbReference>
<reference evidence="14 15" key="1">
    <citation type="journal article" date="2017" name="G3 (Bethesda)">
        <title>The Physical Genome Mapping of Anopheles albimanus Corrected Scaffold Misassemblies and Identified Interarm Rearrangements in Genus Anopheles.</title>
        <authorList>
            <person name="Artemov G.N."/>
            <person name="Peery A.N."/>
            <person name="Jiang X."/>
            <person name="Tu Z."/>
            <person name="Stegniy V.N."/>
            <person name="Sharakhova M.V."/>
            <person name="Sharakhov I.V."/>
        </authorList>
    </citation>
    <scope>NUCLEOTIDE SEQUENCE [LARGE SCALE GENOMIC DNA]</scope>
    <source>
        <strain evidence="14 15">ALBI9_A</strain>
    </source>
</reference>
<dbReference type="PANTHER" id="PTHR24399">
    <property type="entry name" value="ZINC FINGER AND BTB DOMAIN-CONTAINING"/>
    <property type="match status" value="1"/>
</dbReference>
<protein>
    <recommendedName>
        <fullName evidence="13">C2H2-type domain-containing protein</fullName>
    </recommendedName>
</protein>
<feature type="region of interest" description="Disordered" evidence="12">
    <location>
        <begin position="72"/>
        <end position="97"/>
    </location>
</feature>
<evidence type="ECO:0000256" key="10">
    <source>
        <dbReference type="ARBA" id="ARBA00023163"/>
    </source>
</evidence>
<evidence type="ECO:0000313" key="15">
    <source>
        <dbReference type="Proteomes" id="UP000069272"/>
    </source>
</evidence>
<dbReference type="SMART" id="SM00355">
    <property type="entry name" value="ZnF_C2H2"/>
    <property type="match status" value="10"/>
</dbReference>
<evidence type="ECO:0000256" key="3">
    <source>
        <dbReference type="ARBA" id="ARBA00006991"/>
    </source>
</evidence>
<evidence type="ECO:0000256" key="2">
    <source>
        <dbReference type="ARBA" id="ARBA00004123"/>
    </source>
</evidence>
<organism evidence="14 15">
    <name type="scientific">Anopheles albimanus</name>
    <name type="common">New world malaria mosquito</name>
    <dbReference type="NCBI Taxonomy" id="7167"/>
    <lineage>
        <taxon>Eukaryota</taxon>
        <taxon>Metazoa</taxon>
        <taxon>Ecdysozoa</taxon>
        <taxon>Arthropoda</taxon>
        <taxon>Hexapoda</taxon>
        <taxon>Insecta</taxon>
        <taxon>Pterygota</taxon>
        <taxon>Neoptera</taxon>
        <taxon>Endopterygota</taxon>
        <taxon>Diptera</taxon>
        <taxon>Nematocera</taxon>
        <taxon>Culicoidea</taxon>
        <taxon>Culicidae</taxon>
        <taxon>Anophelinae</taxon>
        <taxon>Anopheles</taxon>
    </lineage>
</organism>
<feature type="compositionally biased region" description="Low complexity" evidence="12">
    <location>
        <begin position="29"/>
        <end position="44"/>
    </location>
</feature>
<feature type="domain" description="C2H2-type" evidence="13">
    <location>
        <begin position="374"/>
        <end position="402"/>
    </location>
</feature>
<dbReference type="VEuPathDB" id="VectorBase:AALB008599"/>
<proteinExistence type="inferred from homology"/>
<dbReference type="PROSITE" id="PS00028">
    <property type="entry name" value="ZINC_FINGER_C2H2_1"/>
    <property type="match status" value="7"/>
</dbReference>
<comment type="similarity">
    <text evidence="3">Belongs to the krueppel C2H2-type zinc-finger protein family.</text>
</comment>
<evidence type="ECO:0000256" key="4">
    <source>
        <dbReference type="ARBA" id="ARBA00022723"/>
    </source>
</evidence>
<dbReference type="STRING" id="7167.A0A182FPY0"/>
<keyword evidence="5" id="KW-0677">Repeat</keyword>
<reference evidence="14" key="2">
    <citation type="submission" date="2022-08" db="UniProtKB">
        <authorList>
            <consortium name="EnsemblMetazoa"/>
        </authorList>
    </citation>
    <scope>IDENTIFICATION</scope>
    <source>
        <strain evidence="14">STECLA/ALBI9_A</strain>
    </source>
</reference>
<feature type="compositionally biased region" description="Basic and acidic residues" evidence="12">
    <location>
        <begin position="1"/>
        <end position="26"/>
    </location>
</feature>
<evidence type="ECO:0000256" key="5">
    <source>
        <dbReference type="ARBA" id="ARBA00022737"/>
    </source>
</evidence>
<feature type="domain" description="C2H2-type" evidence="13">
    <location>
        <begin position="205"/>
        <end position="233"/>
    </location>
</feature>
<dbReference type="FunFam" id="3.30.160.60:FF:000446">
    <property type="entry name" value="Zinc finger protein"/>
    <property type="match status" value="1"/>
</dbReference>
<dbReference type="EnsemblMetazoa" id="AALB008599-RA">
    <property type="protein sequence ID" value="AALB008599-PA"/>
    <property type="gene ID" value="AALB008599"/>
</dbReference>
<evidence type="ECO:0000259" key="13">
    <source>
        <dbReference type="PROSITE" id="PS50157"/>
    </source>
</evidence>
<keyword evidence="8" id="KW-0805">Transcription regulation</keyword>
<keyword evidence="15" id="KW-1185">Reference proteome</keyword>
<name>A0A182FPY0_ANOAL</name>
<accession>A0A182FPY0</accession>
<dbReference type="KEGG" id="aali:118461339"/>
<evidence type="ECO:0000313" key="14">
    <source>
        <dbReference type="EnsemblMetazoa" id="AALB008599-PA"/>
    </source>
</evidence>
<dbReference type="OrthoDB" id="3437960at2759"/>
<dbReference type="Gene3D" id="3.30.160.60">
    <property type="entry name" value="Classic Zinc Finger"/>
    <property type="match status" value="8"/>
</dbReference>
<feature type="region of interest" description="Disordered" evidence="12">
    <location>
        <begin position="1"/>
        <end position="44"/>
    </location>
</feature>
<keyword evidence="7" id="KW-0862">Zinc</keyword>
<dbReference type="PROSITE" id="PS50157">
    <property type="entry name" value="ZINC_FINGER_C2H2_2"/>
    <property type="match status" value="7"/>
</dbReference>
<dbReference type="Proteomes" id="UP000069272">
    <property type="component" value="Chromosome 2R"/>
</dbReference>
<dbReference type="FunFam" id="3.30.160.60:FF:000340">
    <property type="entry name" value="zinc finger protein 473 isoform X1"/>
    <property type="match status" value="1"/>
</dbReference>
<comment type="subcellular location">
    <subcellularLocation>
        <location evidence="2">Nucleus</location>
    </subcellularLocation>
</comment>
<keyword evidence="10" id="KW-0804">Transcription</keyword>
<feature type="region of interest" description="Disordered" evidence="12">
    <location>
        <begin position="415"/>
        <end position="444"/>
    </location>
</feature>
<feature type="compositionally biased region" description="Basic and acidic residues" evidence="12">
    <location>
        <begin position="72"/>
        <end position="94"/>
    </location>
</feature>
<dbReference type="FunFam" id="3.30.160.60:FF:001266">
    <property type="entry name" value="Zinc finger protein 662"/>
    <property type="match status" value="1"/>
</dbReference>
<keyword evidence="4" id="KW-0479">Metal-binding</keyword>
<dbReference type="GO" id="GO:0000978">
    <property type="term" value="F:RNA polymerase II cis-regulatory region sequence-specific DNA binding"/>
    <property type="evidence" value="ECO:0007669"/>
    <property type="project" value="TreeGrafter"/>
</dbReference>
<dbReference type="SUPFAM" id="SSF57667">
    <property type="entry name" value="beta-beta-alpha zinc fingers"/>
    <property type="match status" value="4"/>
</dbReference>